<comment type="caution">
    <text evidence="1">The sequence shown here is derived from an EMBL/GenBank/DDBJ whole genome shotgun (WGS) entry which is preliminary data.</text>
</comment>
<evidence type="ECO:0000313" key="2">
    <source>
        <dbReference type="Proteomes" id="UP001497680"/>
    </source>
</evidence>
<protein>
    <submittedName>
        <fullName evidence="1">Pantothenate transporter</fullName>
    </submittedName>
</protein>
<gene>
    <name evidence="1" type="ORF">F4821DRAFT_32587</name>
</gene>
<accession>A0ACC0CLQ2</accession>
<dbReference type="EMBL" id="MU394401">
    <property type="protein sequence ID" value="KAI6081263.1"/>
    <property type="molecule type" value="Genomic_DNA"/>
</dbReference>
<evidence type="ECO:0000313" key="1">
    <source>
        <dbReference type="EMBL" id="KAI6081263.1"/>
    </source>
</evidence>
<organism evidence="1 2">
    <name type="scientific">Hypoxylon rubiginosum</name>
    <dbReference type="NCBI Taxonomy" id="110542"/>
    <lineage>
        <taxon>Eukaryota</taxon>
        <taxon>Fungi</taxon>
        <taxon>Dikarya</taxon>
        <taxon>Ascomycota</taxon>
        <taxon>Pezizomycotina</taxon>
        <taxon>Sordariomycetes</taxon>
        <taxon>Xylariomycetidae</taxon>
        <taxon>Xylariales</taxon>
        <taxon>Hypoxylaceae</taxon>
        <taxon>Hypoxylon</taxon>
    </lineage>
</organism>
<dbReference type="Proteomes" id="UP001497680">
    <property type="component" value="Unassembled WGS sequence"/>
</dbReference>
<keyword evidence="2" id="KW-1185">Reference proteome</keyword>
<sequence>MASSSSSDKVAVEPVEYRDPTLLLPTTSPSSIGDLPKEDEQAEPFDHKLDRRVRWKLDLFILPLMSSVYFFATMGKSDLANAKIAGLSEELNLSPGDYSNAATVFLVATIVFQLPGTLLIKRIQPNRQFSGAMITWGFLTAMTILVSNAGGLLGLRFLIGGAESFVQGGVFYLSFWYQYSEYATRGAIVSSMSTIAGAFNGLIAYAITKNLDGANGWRAWKWIFLIEGVVPIGFAFVVLALLPSHPTQLRWGFSEAEKAHIMKRSARAHNTAEPHVKFTQIWKIMYDLHFWLFILISCGGNFCQSSLSNFLPDIIAGFGYDDVNAQLFTTIVYVCGCVGIIFFSRLADKTNARGMITAISTVGAVVGYAILIWVTNRDVRFFATCLVAFSIFPNTVLQITWAAMSFVGYTRRGSMLAFINIFPHLFAISGNQAYQDPPYYSVGNSAALGMTIMMFVCSLILRWYLGFLNAKKKANQFSPQAAEMREKSLEEIGDHHPDFFYTL</sequence>
<proteinExistence type="predicted"/>
<name>A0ACC0CLQ2_9PEZI</name>
<reference evidence="1 2" key="1">
    <citation type="journal article" date="2022" name="New Phytol.">
        <title>Ecological generalism drives hyperdiversity of secondary metabolite gene clusters in xylarialean endophytes.</title>
        <authorList>
            <person name="Franco M.E.E."/>
            <person name="Wisecaver J.H."/>
            <person name="Arnold A.E."/>
            <person name="Ju Y.M."/>
            <person name="Slot J.C."/>
            <person name="Ahrendt S."/>
            <person name="Moore L.P."/>
            <person name="Eastman K.E."/>
            <person name="Scott K."/>
            <person name="Konkel Z."/>
            <person name="Mondo S.J."/>
            <person name="Kuo A."/>
            <person name="Hayes R.D."/>
            <person name="Haridas S."/>
            <person name="Andreopoulos B."/>
            <person name="Riley R."/>
            <person name="LaButti K."/>
            <person name="Pangilinan J."/>
            <person name="Lipzen A."/>
            <person name="Amirebrahimi M."/>
            <person name="Yan J."/>
            <person name="Adam C."/>
            <person name="Keymanesh K."/>
            <person name="Ng V."/>
            <person name="Louie K."/>
            <person name="Northen T."/>
            <person name="Drula E."/>
            <person name="Henrissat B."/>
            <person name="Hsieh H.M."/>
            <person name="Youens-Clark K."/>
            <person name="Lutzoni F."/>
            <person name="Miadlikowska J."/>
            <person name="Eastwood D.C."/>
            <person name="Hamelin R.C."/>
            <person name="Grigoriev I.V."/>
            <person name="U'Ren J.M."/>
        </authorList>
    </citation>
    <scope>NUCLEOTIDE SEQUENCE [LARGE SCALE GENOMIC DNA]</scope>
    <source>
        <strain evidence="1 2">ER1909</strain>
    </source>
</reference>